<evidence type="ECO:0000256" key="5">
    <source>
        <dbReference type="ARBA" id="ARBA00022989"/>
    </source>
</evidence>
<evidence type="ECO:0000256" key="1">
    <source>
        <dbReference type="ARBA" id="ARBA00004651"/>
    </source>
</evidence>
<keyword evidence="10" id="KW-1185">Reference proteome</keyword>
<evidence type="ECO:0000313" key="9">
    <source>
        <dbReference type="EMBL" id="GAA2385478.1"/>
    </source>
</evidence>
<feature type="domain" description="ABC transmembrane type-1" evidence="8">
    <location>
        <begin position="95"/>
        <end position="306"/>
    </location>
</feature>
<evidence type="ECO:0000256" key="2">
    <source>
        <dbReference type="ARBA" id="ARBA00022448"/>
    </source>
</evidence>
<feature type="transmembrane region" description="Helical" evidence="7">
    <location>
        <begin position="99"/>
        <end position="120"/>
    </location>
</feature>
<dbReference type="CDD" id="cd06261">
    <property type="entry name" value="TM_PBP2"/>
    <property type="match status" value="1"/>
</dbReference>
<evidence type="ECO:0000256" key="3">
    <source>
        <dbReference type="ARBA" id="ARBA00022475"/>
    </source>
</evidence>
<reference evidence="9 10" key="1">
    <citation type="journal article" date="2019" name="Int. J. Syst. Evol. Microbiol.">
        <title>The Global Catalogue of Microorganisms (GCM) 10K type strain sequencing project: providing services to taxonomists for standard genome sequencing and annotation.</title>
        <authorList>
            <consortium name="The Broad Institute Genomics Platform"/>
            <consortium name="The Broad Institute Genome Sequencing Center for Infectious Disease"/>
            <person name="Wu L."/>
            <person name="Ma J."/>
        </authorList>
    </citation>
    <scope>NUCLEOTIDE SEQUENCE [LARGE SCALE GENOMIC DNA]</scope>
    <source>
        <strain evidence="9 10">JCM 3272</strain>
    </source>
</reference>
<dbReference type="Proteomes" id="UP001501444">
    <property type="component" value="Unassembled WGS sequence"/>
</dbReference>
<evidence type="ECO:0000256" key="7">
    <source>
        <dbReference type="RuleBase" id="RU363032"/>
    </source>
</evidence>
<dbReference type="SUPFAM" id="SSF161098">
    <property type="entry name" value="MetI-like"/>
    <property type="match status" value="1"/>
</dbReference>
<evidence type="ECO:0000259" key="8">
    <source>
        <dbReference type="PROSITE" id="PS50928"/>
    </source>
</evidence>
<keyword evidence="5 7" id="KW-1133">Transmembrane helix</keyword>
<feature type="transmembrane region" description="Helical" evidence="7">
    <location>
        <begin position="132"/>
        <end position="152"/>
    </location>
</feature>
<comment type="subcellular location">
    <subcellularLocation>
        <location evidence="1 7">Cell membrane</location>
        <topology evidence="1 7">Multi-pass membrane protein</topology>
    </subcellularLocation>
</comment>
<name>A0ABN3HQ45_9ACTN</name>
<organism evidence="9 10">
    <name type="scientific">Dactylosporangium salmoneum</name>
    <dbReference type="NCBI Taxonomy" id="53361"/>
    <lineage>
        <taxon>Bacteria</taxon>
        <taxon>Bacillati</taxon>
        <taxon>Actinomycetota</taxon>
        <taxon>Actinomycetes</taxon>
        <taxon>Micromonosporales</taxon>
        <taxon>Micromonosporaceae</taxon>
        <taxon>Dactylosporangium</taxon>
    </lineage>
</organism>
<dbReference type="InterPro" id="IPR000515">
    <property type="entry name" value="MetI-like"/>
</dbReference>
<keyword evidence="2 7" id="KW-0813">Transport</keyword>
<dbReference type="InterPro" id="IPR051393">
    <property type="entry name" value="ABC_transporter_permease"/>
</dbReference>
<keyword evidence="6 7" id="KW-0472">Membrane</keyword>
<sequence length="319" mass="34975">MDSQTQAVAAAPERVRPPRRLAPYRRPRRDAGRNGFGYLLLAPQVVCFTAIGLISLISVAWLSLHQVNVLAGTQTFVGLDNYASIFTDPDMKVILPNTFFFVGVLSVAGTIVALALAVLLNQKLPGINIFRSAIFVPALVTMVAWSLAWRFIVQPKGGFDALFALVGVEPLPWLRGSWLTLLVFALIQLTKNVGINVMIFLAALQAVPEDLIDAARIDGAGRWGRFRNVVIPQISPSILMVFMLMIVGSFKVFELVLLLTNGGPGVQSTVLSFEIYKQAFLLNDIGYASALAVLLFVIVLALTGLIWQLRKRLVFHESE</sequence>
<feature type="transmembrane region" description="Helical" evidence="7">
    <location>
        <begin position="229"/>
        <end position="250"/>
    </location>
</feature>
<comment type="caution">
    <text evidence="9">The sequence shown here is derived from an EMBL/GenBank/DDBJ whole genome shotgun (WGS) entry which is preliminary data.</text>
</comment>
<dbReference type="InterPro" id="IPR035906">
    <property type="entry name" value="MetI-like_sf"/>
</dbReference>
<keyword evidence="3" id="KW-1003">Cell membrane</keyword>
<dbReference type="PANTHER" id="PTHR30193:SF37">
    <property type="entry name" value="INNER MEMBRANE ABC TRANSPORTER PERMEASE PROTEIN YCJO"/>
    <property type="match status" value="1"/>
</dbReference>
<evidence type="ECO:0000256" key="4">
    <source>
        <dbReference type="ARBA" id="ARBA00022692"/>
    </source>
</evidence>
<feature type="transmembrane region" description="Helical" evidence="7">
    <location>
        <begin position="35"/>
        <end position="62"/>
    </location>
</feature>
<accession>A0ABN3HQ45</accession>
<keyword evidence="4 7" id="KW-0812">Transmembrane</keyword>
<dbReference type="RefSeq" id="WP_344619354.1">
    <property type="nucleotide sequence ID" value="NZ_BAAARV010000097.1"/>
</dbReference>
<proteinExistence type="inferred from homology"/>
<dbReference type="Pfam" id="PF00528">
    <property type="entry name" value="BPD_transp_1"/>
    <property type="match status" value="1"/>
</dbReference>
<dbReference type="Gene3D" id="1.10.3720.10">
    <property type="entry name" value="MetI-like"/>
    <property type="match status" value="1"/>
</dbReference>
<dbReference type="PANTHER" id="PTHR30193">
    <property type="entry name" value="ABC TRANSPORTER PERMEASE PROTEIN"/>
    <property type="match status" value="1"/>
</dbReference>
<evidence type="ECO:0000256" key="6">
    <source>
        <dbReference type="ARBA" id="ARBA00023136"/>
    </source>
</evidence>
<protein>
    <submittedName>
        <fullName evidence="9">Sugar ABC transporter permease</fullName>
    </submittedName>
</protein>
<dbReference type="EMBL" id="BAAARV010000097">
    <property type="protein sequence ID" value="GAA2385478.1"/>
    <property type="molecule type" value="Genomic_DNA"/>
</dbReference>
<evidence type="ECO:0000313" key="10">
    <source>
        <dbReference type="Proteomes" id="UP001501444"/>
    </source>
</evidence>
<comment type="similarity">
    <text evidence="7">Belongs to the binding-protein-dependent transport system permease family.</text>
</comment>
<dbReference type="PROSITE" id="PS50928">
    <property type="entry name" value="ABC_TM1"/>
    <property type="match status" value="1"/>
</dbReference>
<feature type="transmembrane region" description="Helical" evidence="7">
    <location>
        <begin position="285"/>
        <end position="307"/>
    </location>
</feature>
<gene>
    <name evidence="9" type="ORF">GCM10010170_095440</name>
</gene>